<keyword evidence="2" id="KW-1185">Reference proteome</keyword>
<proteinExistence type="predicted"/>
<dbReference type="EMBL" id="QOVI01000008">
    <property type="protein sequence ID" value="RXG11918.1"/>
    <property type="molecule type" value="Genomic_DNA"/>
</dbReference>
<dbReference type="Proteomes" id="UP000289821">
    <property type="component" value="Unassembled WGS sequence"/>
</dbReference>
<evidence type="ECO:0000313" key="2">
    <source>
        <dbReference type="Proteomes" id="UP000289821"/>
    </source>
</evidence>
<reference evidence="1 2" key="1">
    <citation type="submission" date="2018-07" db="EMBL/GenBank/DDBJ databases">
        <title>Leeuwenhoekiella genomics.</title>
        <authorList>
            <person name="Tahon G."/>
            <person name="Willems A."/>
        </authorList>
    </citation>
    <scope>NUCLEOTIDE SEQUENCE [LARGE SCALE GENOMIC DNA]</scope>
    <source>
        <strain evidence="1 2">R-50232</strain>
    </source>
</reference>
<dbReference type="RefSeq" id="WP_161567106.1">
    <property type="nucleotide sequence ID" value="NZ_QOVI01000008.1"/>
</dbReference>
<comment type="caution">
    <text evidence="1">The sequence shown here is derived from an EMBL/GenBank/DDBJ whole genome shotgun (WGS) entry which is preliminary data.</text>
</comment>
<protein>
    <submittedName>
        <fullName evidence="1">Uncharacterized protein</fullName>
    </submittedName>
</protein>
<accession>A0A4Q0NP96</accession>
<evidence type="ECO:0000313" key="1">
    <source>
        <dbReference type="EMBL" id="RXG11918.1"/>
    </source>
</evidence>
<gene>
    <name evidence="1" type="ORF">DSM04_10815</name>
</gene>
<dbReference type="AlphaFoldDB" id="A0A4Q0NP96"/>
<sequence length="133" mass="15306">MSPNTVIDRIELLLNKDEHTQHQYLLQQFDYSISAAYPIADESEKRIDVHASGCNREEPDELFLEWIANHPGTWSGVVHIFFKNEKAPGLSIHFKQSILNSYSQSFTENSGYQQNGYFAAQLKEVTINQLQMN</sequence>
<organism evidence="1 2">
    <name type="scientific">Leeuwenhoekiella aestuarii</name>
    <dbReference type="NCBI Taxonomy" id="2249426"/>
    <lineage>
        <taxon>Bacteria</taxon>
        <taxon>Pseudomonadati</taxon>
        <taxon>Bacteroidota</taxon>
        <taxon>Flavobacteriia</taxon>
        <taxon>Flavobacteriales</taxon>
        <taxon>Flavobacteriaceae</taxon>
        <taxon>Leeuwenhoekiella</taxon>
    </lineage>
</organism>
<name>A0A4Q0NP96_9FLAO</name>